<feature type="region of interest" description="Disordered" evidence="5">
    <location>
        <begin position="457"/>
        <end position="476"/>
    </location>
</feature>
<dbReference type="GO" id="GO:0005524">
    <property type="term" value="F:ATP binding"/>
    <property type="evidence" value="ECO:0007669"/>
    <property type="project" value="UniProtKB-KW"/>
</dbReference>
<dbReference type="AlphaFoldDB" id="A0AAW0R9E2"/>
<reference evidence="7 8" key="1">
    <citation type="submission" date="2023-01" db="EMBL/GenBank/DDBJ databases">
        <title>Analysis of 21 Apiospora genomes using comparative genomics revels a genus with tremendous synthesis potential of carbohydrate active enzymes and secondary metabolites.</title>
        <authorList>
            <person name="Sorensen T."/>
        </authorList>
    </citation>
    <scope>NUCLEOTIDE SEQUENCE [LARGE SCALE GENOMIC DNA]</scope>
    <source>
        <strain evidence="7 8">CBS 117206</strain>
    </source>
</reference>
<evidence type="ECO:0000256" key="4">
    <source>
        <dbReference type="ARBA" id="ARBA00022840"/>
    </source>
</evidence>
<feature type="compositionally biased region" description="Pro residues" evidence="5">
    <location>
        <begin position="38"/>
        <end position="47"/>
    </location>
</feature>
<dbReference type="InterPro" id="IPR003593">
    <property type="entry name" value="AAA+_ATPase"/>
</dbReference>
<keyword evidence="2" id="KW-0547">Nucleotide-binding</keyword>
<organism evidence="7 8">
    <name type="scientific">Apiospora kogelbergensis</name>
    <dbReference type="NCBI Taxonomy" id="1337665"/>
    <lineage>
        <taxon>Eukaryota</taxon>
        <taxon>Fungi</taxon>
        <taxon>Dikarya</taxon>
        <taxon>Ascomycota</taxon>
        <taxon>Pezizomycotina</taxon>
        <taxon>Sordariomycetes</taxon>
        <taxon>Xylariomycetidae</taxon>
        <taxon>Amphisphaeriales</taxon>
        <taxon>Apiosporaceae</taxon>
        <taxon>Apiospora</taxon>
    </lineage>
</organism>
<keyword evidence="4" id="KW-0067">ATP-binding</keyword>
<feature type="compositionally biased region" description="Basic and acidic residues" evidence="5">
    <location>
        <begin position="730"/>
        <end position="740"/>
    </location>
</feature>
<comment type="caution">
    <text evidence="7">The sequence shown here is derived from an EMBL/GenBank/DDBJ whole genome shotgun (WGS) entry which is preliminary data.</text>
</comment>
<dbReference type="EMBL" id="JAQQWP010000002">
    <property type="protein sequence ID" value="KAK8130385.1"/>
    <property type="molecule type" value="Genomic_DNA"/>
</dbReference>
<accession>A0AAW0R9E2</accession>
<dbReference type="Gene3D" id="1.10.8.60">
    <property type="match status" value="1"/>
</dbReference>
<dbReference type="SMART" id="SM00382">
    <property type="entry name" value="AAA"/>
    <property type="match status" value="1"/>
</dbReference>
<evidence type="ECO:0000256" key="3">
    <source>
        <dbReference type="ARBA" id="ARBA00022787"/>
    </source>
</evidence>
<dbReference type="PANTHER" id="PTHR45644:SF56">
    <property type="entry name" value="AAA ATPASE, PUTATIVE (AFU_ORTHOLOGUE AFUA_2G12920)-RELATED"/>
    <property type="match status" value="1"/>
</dbReference>
<feature type="compositionally biased region" description="Polar residues" evidence="5">
    <location>
        <begin position="225"/>
        <end position="234"/>
    </location>
</feature>
<evidence type="ECO:0000256" key="2">
    <source>
        <dbReference type="ARBA" id="ARBA00022741"/>
    </source>
</evidence>
<dbReference type="InterPro" id="IPR003959">
    <property type="entry name" value="ATPase_AAA_core"/>
</dbReference>
<evidence type="ECO:0000313" key="7">
    <source>
        <dbReference type="EMBL" id="KAK8130385.1"/>
    </source>
</evidence>
<dbReference type="SUPFAM" id="SSF52540">
    <property type="entry name" value="P-loop containing nucleoside triphosphate hydrolases"/>
    <property type="match status" value="1"/>
</dbReference>
<keyword evidence="8" id="KW-1185">Reference proteome</keyword>
<dbReference type="InterPro" id="IPR027417">
    <property type="entry name" value="P-loop_NTPase"/>
</dbReference>
<dbReference type="GO" id="GO:0016887">
    <property type="term" value="F:ATP hydrolysis activity"/>
    <property type="evidence" value="ECO:0007669"/>
    <property type="project" value="InterPro"/>
</dbReference>
<feature type="region of interest" description="Disordered" evidence="5">
    <location>
        <begin position="208"/>
        <end position="246"/>
    </location>
</feature>
<sequence length="1086" mass="119492">MYAIRALRSVARYAPRHTHIATAPARRWLHASTSLRAAPPPAAPPAGDPNKPDNDDGSNSNKDGAASTDENIFGENGLNSNGSSGGETQGGRQRRRINGAATRGRRRVTEELPTLMLPEDFQKTHVYRSGDAHESPFALQLPQQEQEQEQQQDPREHARQHALLLVKGLIKNSLSKDVPDSRLREIASHEEDVSLFLKSTENAYRENLKSQPRDVAAAGSEQEGQDSSAPTTSDEPLEATPKTSVPKRSKRLLIALFMALTEARKARTPKVDTESTESSADNGADVQKPDLCSRWLSRLSEAELYKTAALIEVICQSSGSSGSTKSTPRRTTLKRTAILNIMDSGIAYGPYLGLGGLHHQGLQEVVSSIRAELALACPKSIKSTDVRRPVTILDFPYYRGSSWPRHVLNDVANEVGANVLHLTAQDLGHVVGPYLGQDISRAAGSCSLLPYHAASQSGRLRKQKQESEEREGESQSPMGLFIVDTIDKSKRDTKKSQSLLEGLFGGVGGVGGSNREKSDDMWEDLKLNTALEQLIIAAESDADKQKPLIIHIHDYNALSLASHVMLNKLRKTIDTLWSEGRNIILVGSCSSQNAPWPYLQALKHHGLVEHVITLHASRKDKTGFLEDEQNDFLEENTTNIKATLHSLLTPSDNGDMPEIRFNMQLIEDAELRASFCDAVLPFVEVYRICKAMIGGQDKLMAAFDQPLLEAALRLVQSINEGEAGVTKTEQMPDREGDSSRDMFTAHPRGAVDPRRENHEERLLSGLVNADNIKTTFNDIHVPKETIASVRMLTQLSLQRPEAFSYGVLSTDRIPGCLLYGPPGTGKTLLAKAVAKESGANMIEVSAATINNLYVGESEKNVRALFSLARKKEPMIIFIDEADALLGARGQRPGGGDRRVVMNQFLREWDGMDAMKAFIMVATNRPFDLDDAILRRLPRKLLVDLPLESDRAAILRIHLKGETLDDSVSIEELAKQTPLYSGSDLKNVCVAAAMSAVKEELDASDKHTGPEPYVWAEKRVLSRRHFDKGLAEISASVSEDMATMNAIRKFDERYGDNKSKRKRKGMGFGVLPEATDSHEARVRGANQ</sequence>
<feature type="compositionally biased region" description="Basic and acidic residues" evidence="5">
    <location>
        <begin position="1074"/>
        <end position="1086"/>
    </location>
</feature>
<gene>
    <name evidence="7" type="ORF">PG999_002765</name>
</gene>
<comment type="subcellular location">
    <subcellularLocation>
        <location evidence="1">Mitochondrion outer membrane</location>
        <topology evidence="1">Single-pass membrane protein</topology>
    </subcellularLocation>
</comment>
<dbReference type="InterPro" id="IPR041569">
    <property type="entry name" value="AAA_lid_3"/>
</dbReference>
<keyword evidence="3" id="KW-0472">Membrane</keyword>
<name>A0AAW0R9E2_9PEZI</name>
<dbReference type="Gene3D" id="3.40.50.300">
    <property type="entry name" value="P-loop containing nucleotide triphosphate hydrolases"/>
    <property type="match status" value="1"/>
</dbReference>
<evidence type="ECO:0000259" key="6">
    <source>
        <dbReference type="SMART" id="SM00382"/>
    </source>
</evidence>
<feature type="region of interest" description="Disordered" evidence="5">
    <location>
        <begin position="265"/>
        <end position="287"/>
    </location>
</feature>
<feature type="region of interest" description="Disordered" evidence="5">
    <location>
        <begin position="35"/>
        <end position="116"/>
    </location>
</feature>
<dbReference type="InterPro" id="IPR051701">
    <property type="entry name" value="Mito_OM_Translocase_MSP1"/>
</dbReference>
<feature type="region of interest" description="Disordered" evidence="5">
    <location>
        <begin position="1055"/>
        <end position="1086"/>
    </location>
</feature>
<evidence type="ECO:0000256" key="1">
    <source>
        <dbReference type="ARBA" id="ARBA00004572"/>
    </source>
</evidence>
<feature type="region of interest" description="Disordered" evidence="5">
    <location>
        <begin position="723"/>
        <end position="756"/>
    </location>
</feature>
<evidence type="ECO:0000256" key="5">
    <source>
        <dbReference type="SAM" id="MobiDB-lite"/>
    </source>
</evidence>
<evidence type="ECO:0000313" key="8">
    <source>
        <dbReference type="Proteomes" id="UP001392437"/>
    </source>
</evidence>
<proteinExistence type="predicted"/>
<protein>
    <submittedName>
        <fullName evidence="7">Spastin</fullName>
    </submittedName>
</protein>
<dbReference type="Pfam" id="PF00004">
    <property type="entry name" value="AAA"/>
    <property type="match status" value="1"/>
</dbReference>
<dbReference type="PANTHER" id="PTHR45644">
    <property type="entry name" value="AAA ATPASE, PUTATIVE (AFU_ORTHOLOGUE AFUA_2G12920)-RELATED-RELATED"/>
    <property type="match status" value="1"/>
</dbReference>
<dbReference type="Proteomes" id="UP001392437">
    <property type="component" value="Unassembled WGS sequence"/>
</dbReference>
<keyword evidence="3" id="KW-1000">Mitochondrion outer membrane</keyword>
<feature type="domain" description="AAA+ ATPase" evidence="6">
    <location>
        <begin position="812"/>
        <end position="946"/>
    </location>
</feature>
<dbReference type="GO" id="GO:0005741">
    <property type="term" value="C:mitochondrial outer membrane"/>
    <property type="evidence" value="ECO:0007669"/>
    <property type="project" value="UniProtKB-SubCell"/>
</dbReference>
<dbReference type="Pfam" id="PF17862">
    <property type="entry name" value="AAA_lid_3"/>
    <property type="match status" value="1"/>
</dbReference>
<keyword evidence="3" id="KW-0496">Mitochondrion</keyword>